<proteinExistence type="predicted"/>
<dbReference type="SUPFAM" id="SSF51735">
    <property type="entry name" value="NAD(P)-binding Rossmann-fold domains"/>
    <property type="match status" value="2"/>
</dbReference>
<dbReference type="Proteomes" id="UP000007151">
    <property type="component" value="Unassembled WGS sequence"/>
</dbReference>
<dbReference type="KEGG" id="dpl:KGM_215414"/>
<dbReference type="Gene3D" id="3.40.50.720">
    <property type="entry name" value="NAD(P)-binding Rossmann-like Domain"/>
    <property type="match status" value="2"/>
</dbReference>
<keyword evidence="1" id="KW-0560">Oxidoreductase</keyword>
<dbReference type="GO" id="GO:0016491">
    <property type="term" value="F:oxidoreductase activity"/>
    <property type="evidence" value="ECO:0007669"/>
    <property type="project" value="UniProtKB-KW"/>
</dbReference>
<dbReference type="PANTHER" id="PTHR43157:SF31">
    <property type="entry name" value="PHOSPHATIDYLINOSITOL-GLYCAN BIOSYNTHESIS CLASS F PROTEIN"/>
    <property type="match status" value="1"/>
</dbReference>
<dbReference type="PRINTS" id="PR00081">
    <property type="entry name" value="GDHRDH"/>
</dbReference>
<evidence type="ECO:0000313" key="3">
    <source>
        <dbReference type="Proteomes" id="UP000007151"/>
    </source>
</evidence>
<dbReference type="InterPro" id="IPR036291">
    <property type="entry name" value="NAD(P)-bd_dom_sf"/>
</dbReference>
<dbReference type="InParanoid" id="A0A212F8N1"/>
<name>A0A212F8N1_DANPL</name>
<evidence type="ECO:0000313" key="2">
    <source>
        <dbReference type="EMBL" id="OWR50073.1"/>
    </source>
</evidence>
<organism evidence="2 3">
    <name type="scientific">Danaus plexippus plexippus</name>
    <dbReference type="NCBI Taxonomy" id="278856"/>
    <lineage>
        <taxon>Eukaryota</taxon>
        <taxon>Metazoa</taxon>
        <taxon>Ecdysozoa</taxon>
        <taxon>Arthropoda</taxon>
        <taxon>Hexapoda</taxon>
        <taxon>Insecta</taxon>
        <taxon>Pterygota</taxon>
        <taxon>Neoptera</taxon>
        <taxon>Endopterygota</taxon>
        <taxon>Lepidoptera</taxon>
        <taxon>Glossata</taxon>
        <taxon>Ditrysia</taxon>
        <taxon>Papilionoidea</taxon>
        <taxon>Nymphalidae</taxon>
        <taxon>Danainae</taxon>
        <taxon>Danaini</taxon>
        <taxon>Danaina</taxon>
        <taxon>Danaus</taxon>
        <taxon>Danaus</taxon>
    </lineage>
</organism>
<dbReference type="Pfam" id="PF00106">
    <property type="entry name" value="adh_short"/>
    <property type="match status" value="2"/>
</dbReference>
<evidence type="ECO:0000256" key="1">
    <source>
        <dbReference type="ARBA" id="ARBA00023002"/>
    </source>
</evidence>
<reference evidence="2 3" key="1">
    <citation type="journal article" date="2011" name="Cell">
        <title>The monarch butterfly genome yields insights into long-distance migration.</title>
        <authorList>
            <person name="Zhan S."/>
            <person name="Merlin C."/>
            <person name="Boore J.L."/>
            <person name="Reppert S.M."/>
        </authorList>
    </citation>
    <scope>NUCLEOTIDE SEQUENCE [LARGE SCALE GENOMIC DNA]</scope>
    <source>
        <strain evidence="2">F-2</strain>
    </source>
</reference>
<protein>
    <submittedName>
        <fullName evidence="2">RDH13</fullName>
    </submittedName>
</protein>
<keyword evidence="3" id="KW-1185">Reference proteome</keyword>
<dbReference type="STRING" id="278856.A0A212F8N1"/>
<dbReference type="AlphaFoldDB" id="A0A212F8N1"/>
<dbReference type="InterPro" id="IPR002347">
    <property type="entry name" value="SDR_fam"/>
</dbReference>
<sequence>MRARDKIEKISGNRNVSYKLLDLASLTSVRSFVSDTINTEERLDILVNNAGAVGLPDRLTEDGLNLTMQVNFFGTFLLTYLLLPLLKSSAPSRIINSSASSMYVGHIDFEQWNDIERYTPIEVLANSKLAVTLFSAELSARLKEYGVSVNTYDPFVVKDTDILDNLPSLLKNITQLFVDIVGQPKEDVGREIAYLASDPQFEKVSGEHYKFCKKWINHWLVDDRHLTRELWEVSKKNVNISTISVIFAVCEHGPVVMRVQDDFANCENNVRMDGQVAIVTGATAGIGFEVAKNFAKRGARVIIGSRNPAKMDKAKNAIIQSSGNTNISTRKLDFASLKSIRRFASAIYMSEPKLNILINNIGALGLPDRLTKDKLNLMMQVNYFGAFLLTFLLLPLLRTSAPSRIVNVSSITLLLGHIELDHMNDVGRFSSFGMYCNSKLADILFTVEMNKRIRGSGVNVYSMDPGLSKSEFFRDFNDTTLRNVFNAGMLLLGRDLDRVATMPVFLATDPRVQNSSGKHFRDCAEFYSSWFAEDADLTRKLWEESKRLVNITTQEDWELK</sequence>
<accession>A0A212F8N1</accession>
<dbReference type="EMBL" id="AGBW02009707">
    <property type="protein sequence ID" value="OWR50073.1"/>
    <property type="molecule type" value="Genomic_DNA"/>
</dbReference>
<comment type="caution">
    <text evidence="2">The sequence shown here is derived from an EMBL/GenBank/DDBJ whole genome shotgun (WGS) entry which is preliminary data.</text>
</comment>
<gene>
    <name evidence="2" type="ORF">KGM_215414</name>
</gene>
<dbReference type="PANTHER" id="PTHR43157">
    <property type="entry name" value="PHOSPHATIDYLINOSITOL-GLYCAN BIOSYNTHESIS CLASS F PROTEIN-RELATED"/>
    <property type="match status" value="1"/>
</dbReference>